<evidence type="ECO:0000313" key="1">
    <source>
        <dbReference type="EMBL" id="KAI7999049.1"/>
    </source>
</evidence>
<organism evidence="1 2">
    <name type="scientific">Camellia lanceoleosa</name>
    <dbReference type="NCBI Taxonomy" id="1840588"/>
    <lineage>
        <taxon>Eukaryota</taxon>
        <taxon>Viridiplantae</taxon>
        <taxon>Streptophyta</taxon>
        <taxon>Embryophyta</taxon>
        <taxon>Tracheophyta</taxon>
        <taxon>Spermatophyta</taxon>
        <taxon>Magnoliopsida</taxon>
        <taxon>eudicotyledons</taxon>
        <taxon>Gunneridae</taxon>
        <taxon>Pentapetalae</taxon>
        <taxon>asterids</taxon>
        <taxon>Ericales</taxon>
        <taxon>Theaceae</taxon>
        <taxon>Camellia</taxon>
    </lineage>
</organism>
<name>A0ACC0GER0_9ERIC</name>
<reference evidence="1 2" key="1">
    <citation type="journal article" date="2022" name="Plant J.">
        <title>Chromosome-level genome of Camellia lanceoleosa provides a valuable resource for understanding genome evolution and self-incompatibility.</title>
        <authorList>
            <person name="Gong W."/>
            <person name="Xiao S."/>
            <person name="Wang L."/>
            <person name="Liao Z."/>
            <person name="Chang Y."/>
            <person name="Mo W."/>
            <person name="Hu G."/>
            <person name="Li W."/>
            <person name="Zhao G."/>
            <person name="Zhu H."/>
            <person name="Hu X."/>
            <person name="Ji K."/>
            <person name="Xiang X."/>
            <person name="Song Q."/>
            <person name="Yuan D."/>
            <person name="Jin S."/>
            <person name="Zhang L."/>
        </authorList>
    </citation>
    <scope>NUCLEOTIDE SEQUENCE [LARGE SCALE GENOMIC DNA]</scope>
    <source>
        <strain evidence="1">SQ_2022a</strain>
    </source>
</reference>
<proteinExistence type="predicted"/>
<dbReference type="Proteomes" id="UP001060215">
    <property type="component" value="Chromosome 10"/>
</dbReference>
<gene>
    <name evidence="1" type="ORF">LOK49_LG10G02787</name>
</gene>
<evidence type="ECO:0000313" key="2">
    <source>
        <dbReference type="Proteomes" id="UP001060215"/>
    </source>
</evidence>
<protein>
    <submittedName>
        <fullName evidence="1">Protein NETWORKED 4B</fullName>
    </submittedName>
</protein>
<keyword evidence="2" id="KW-1185">Reference proteome</keyword>
<sequence length="103" mass="12153">MGTSVPISRGRDRRVKAGKMKWKGYFKSNGAIEGAHRKGKELRSRVRELEEEVEKQREVIIEGAEEKREAIRQLCFSLEHYRNGYHRLRQAFVRHKRFPVMAA</sequence>
<dbReference type="EMBL" id="CM045767">
    <property type="protein sequence ID" value="KAI7999049.1"/>
    <property type="molecule type" value="Genomic_DNA"/>
</dbReference>
<comment type="caution">
    <text evidence="1">The sequence shown here is derived from an EMBL/GenBank/DDBJ whole genome shotgun (WGS) entry which is preliminary data.</text>
</comment>
<accession>A0ACC0GER0</accession>